<dbReference type="InterPro" id="IPR044730">
    <property type="entry name" value="RNase_H-like_dom_plant"/>
</dbReference>
<dbReference type="CDD" id="cd06222">
    <property type="entry name" value="RNase_H_like"/>
    <property type="match status" value="1"/>
</dbReference>
<dbReference type="AlphaFoldDB" id="A0A803PF76"/>
<dbReference type="PANTHER" id="PTHR47074">
    <property type="entry name" value="BNAC02G40300D PROTEIN"/>
    <property type="match status" value="1"/>
</dbReference>
<dbReference type="SUPFAM" id="SSF53098">
    <property type="entry name" value="Ribonuclease H-like"/>
    <property type="match status" value="1"/>
</dbReference>
<name>A0A803PF76_CANSA</name>
<evidence type="ECO:0000313" key="2">
    <source>
        <dbReference type="EnsemblPlants" id="cds.evm.model.04.1969"/>
    </source>
</evidence>
<proteinExistence type="predicted"/>
<protein>
    <recommendedName>
        <fullName evidence="1">RNase H type-1 domain-containing protein</fullName>
    </recommendedName>
</protein>
<dbReference type="EnsemblPlants" id="evm.model.04.1969">
    <property type="protein sequence ID" value="cds.evm.model.04.1969"/>
    <property type="gene ID" value="evm.TU.04.1969"/>
</dbReference>
<dbReference type="Gramene" id="evm.model.04.1969">
    <property type="protein sequence ID" value="cds.evm.model.04.1969"/>
    <property type="gene ID" value="evm.TU.04.1969"/>
</dbReference>
<accession>A0A803PF76</accession>
<reference evidence="2" key="1">
    <citation type="submission" date="2018-11" db="EMBL/GenBank/DDBJ databases">
        <authorList>
            <person name="Grassa J C."/>
        </authorList>
    </citation>
    <scope>NUCLEOTIDE SEQUENCE [LARGE SCALE GENOMIC DNA]</scope>
</reference>
<dbReference type="GO" id="GO:0004523">
    <property type="term" value="F:RNA-DNA hybrid ribonuclease activity"/>
    <property type="evidence" value="ECO:0007669"/>
    <property type="project" value="InterPro"/>
</dbReference>
<reference evidence="2" key="2">
    <citation type="submission" date="2021-03" db="UniProtKB">
        <authorList>
            <consortium name="EnsemblPlants"/>
        </authorList>
    </citation>
    <scope>IDENTIFICATION</scope>
</reference>
<evidence type="ECO:0000313" key="3">
    <source>
        <dbReference type="Proteomes" id="UP000596661"/>
    </source>
</evidence>
<dbReference type="Pfam" id="PF13456">
    <property type="entry name" value="RVT_3"/>
    <property type="match status" value="1"/>
</dbReference>
<dbReference type="EMBL" id="UZAU01000401">
    <property type="status" value="NOT_ANNOTATED_CDS"/>
    <property type="molecule type" value="Genomic_DNA"/>
</dbReference>
<sequence>MIVFKLNVDAVLDSSRSKIGIGVIVRNSAGQVIAALSTPAIGNFKPQEIEAKAMSVGLSWAQKYQLPIDFVETDCLILVNALNGCISQHSGFYDLVFDVKFHLSNFSNACVSHIRRDANQAAHSLARHALQLDNECIWLEDIPSTIFSVVVNDII</sequence>
<dbReference type="OMA" id="SCCFTHI"/>
<dbReference type="InterPro" id="IPR052929">
    <property type="entry name" value="RNase_H-like_EbsB-rel"/>
</dbReference>
<dbReference type="InterPro" id="IPR002156">
    <property type="entry name" value="RNaseH_domain"/>
</dbReference>
<dbReference type="PANTHER" id="PTHR47074:SF48">
    <property type="entry name" value="POLYNUCLEOTIDYL TRANSFERASE, RIBONUCLEASE H-LIKE SUPERFAMILY PROTEIN"/>
    <property type="match status" value="1"/>
</dbReference>
<dbReference type="Gene3D" id="3.30.420.10">
    <property type="entry name" value="Ribonuclease H-like superfamily/Ribonuclease H"/>
    <property type="match status" value="1"/>
</dbReference>
<organism evidence="2 3">
    <name type="scientific">Cannabis sativa</name>
    <name type="common">Hemp</name>
    <name type="synonym">Marijuana</name>
    <dbReference type="NCBI Taxonomy" id="3483"/>
    <lineage>
        <taxon>Eukaryota</taxon>
        <taxon>Viridiplantae</taxon>
        <taxon>Streptophyta</taxon>
        <taxon>Embryophyta</taxon>
        <taxon>Tracheophyta</taxon>
        <taxon>Spermatophyta</taxon>
        <taxon>Magnoliopsida</taxon>
        <taxon>eudicotyledons</taxon>
        <taxon>Gunneridae</taxon>
        <taxon>Pentapetalae</taxon>
        <taxon>rosids</taxon>
        <taxon>fabids</taxon>
        <taxon>Rosales</taxon>
        <taxon>Cannabaceae</taxon>
        <taxon>Cannabis</taxon>
    </lineage>
</organism>
<feature type="domain" description="RNase H type-1" evidence="1">
    <location>
        <begin position="7"/>
        <end position="129"/>
    </location>
</feature>
<evidence type="ECO:0000259" key="1">
    <source>
        <dbReference type="Pfam" id="PF13456"/>
    </source>
</evidence>
<dbReference type="GO" id="GO:0003676">
    <property type="term" value="F:nucleic acid binding"/>
    <property type="evidence" value="ECO:0007669"/>
    <property type="project" value="InterPro"/>
</dbReference>
<dbReference type="InterPro" id="IPR012337">
    <property type="entry name" value="RNaseH-like_sf"/>
</dbReference>
<keyword evidence="3" id="KW-1185">Reference proteome</keyword>
<dbReference type="InterPro" id="IPR036397">
    <property type="entry name" value="RNaseH_sf"/>
</dbReference>
<dbReference type="Proteomes" id="UP000596661">
    <property type="component" value="Chromosome 4"/>
</dbReference>